<feature type="transmembrane region" description="Helical" evidence="1">
    <location>
        <begin position="78"/>
        <end position="95"/>
    </location>
</feature>
<feature type="transmembrane region" description="Helical" evidence="1">
    <location>
        <begin position="12"/>
        <end position="32"/>
    </location>
</feature>
<keyword evidence="1" id="KW-0812">Transmembrane</keyword>
<accession>A0A8J2SJF8</accession>
<keyword evidence="1" id="KW-0472">Membrane</keyword>
<evidence type="ECO:0000313" key="2">
    <source>
        <dbReference type="EMBL" id="CAH0371688.1"/>
    </source>
</evidence>
<reference evidence="2" key="1">
    <citation type="submission" date="2021-11" db="EMBL/GenBank/DDBJ databases">
        <authorList>
            <consortium name="Genoscope - CEA"/>
            <person name="William W."/>
        </authorList>
    </citation>
    <scope>NUCLEOTIDE SEQUENCE</scope>
</reference>
<protein>
    <recommendedName>
        <fullName evidence="4">Sulphur transport domain-containing protein</fullName>
    </recommendedName>
</protein>
<sequence>MHLSPEFTQDSALAAAVGGMGIGAVATIFAQTNQRLLPSATPDAEVWTGMVAGAFALVSNPFFALVDDASFEGDSLRGLGLVRLGVAGLLVGAGSKMGAGCTCGNGIQGLACFSKASFGFVLVFMATGGLAAYLVGNDFAPAASSGFSWPLARAVASVAVAQFFTRTNKKVSNVLGGCGFAASLVLAAMVKPSKIEGFLHFSAARGWDPSLAFVMGGALLVVGVAWRVLGLVDLPPMRAYAGRPLDAKTLVGGACFGAGWGLGGLCPGPGVVSVGTGSLPAAVWLGAMVAGRGLASTAPAAKAS</sequence>
<proteinExistence type="predicted"/>
<dbReference type="Proteomes" id="UP000789595">
    <property type="component" value="Unassembled WGS sequence"/>
</dbReference>
<evidence type="ECO:0008006" key="4">
    <source>
        <dbReference type="Google" id="ProtNLM"/>
    </source>
</evidence>
<name>A0A8J2SJF8_9STRA</name>
<dbReference type="Pfam" id="PF20398">
    <property type="entry name" value="DUF6691"/>
    <property type="match status" value="1"/>
</dbReference>
<comment type="caution">
    <text evidence="2">The sequence shown here is derived from an EMBL/GenBank/DDBJ whole genome shotgun (WGS) entry which is preliminary data.</text>
</comment>
<dbReference type="AlphaFoldDB" id="A0A8J2SJF8"/>
<evidence type="ECO:0000313" key="3">
    <source>
        <dbReference type="Proteomes" id="UP000789595"/>
    </source>
</evidence>
<organism evidence="2 3">
    <name type="scientific">Pelagomonas calceolata</name>
    <dbReference type="NCBI Taxonomy" id="35677"/>
    <lineage>
        <taxon>Eukaryota</taxon>
        <taxon>Sar</taxon>
        <taxon>Stramenopiles</taxon>
        <taxon>Ochrophyta</taxon>
        <taxon>Pelagophyceae</taxon>
        <taxon>Pelagomonadales</taxon>
        <taxon>Pelagomonadaceae</taxon>
        <taxon>Pelagomonas</taxon>
    </lineage>
</organism>
<feature type="transmembrane region" description="Helical" evidence="1">
    <location>
        <begin position="44"/>
        <end position="66"/>
    </location>
</feature>
<feature type="transmembrane region" description="Helical" evidence="1">
    <location>
        <begin position="171"/>
        <end position="190"/>
    </location>
</feature>
<feature type="transmembrane region" description="Helical" evidence="1">
    <location>
        <begin position="210"/>
        <end position="229"/>
    </location>
</feature>
<feature type="transmembrane region" description="Helical" evidence="1">
    <location>
        <begin position="116"/>
        <end position="135"/>
    </location>
</feature>
<dbReference type="EMBL" id="CAKKNE010000003">
    <property type="protein sequence ID" value="CAH0371688.1"/>
    <property type="molecule type" value="Genomic_DNA"/>
</dbReference>
<keyword evidence="1" id="KW-1133">Transmembrane helix</keyword>
<dbReference type="InterPro" id="IPR046513">
    <property type="entry name" value="DUF6691"/>
</dbReference>
<evidence type="ECO:0000256" key="1">
    <source>
        <dbReference type="SAM" id="Phobius"/>
    </source>
</evidence>
<keyword evidence="3" id="KW-1185">Reference proteome</keyword>
<gene>
    <name evidence="2" type="ORF">PECAL_3P16400</name>
</gene>